<dbReference type="Gene3D" id="3.40.50.300">
    <property type="entry name" value="P-loop containing nucleotide triphosphate hydrolases"/>
    <property type="match status" value="1"/>
</dbReference>
<dbReference type="Pfam" id="PF01695">
    <property type="entry name" value="IstB_IS21"/>
    <property type="match status" value="1"/>
</dbReference>
<dbReference type="PANTHER" id="PTHR30050:SF8">
    <property type="entry name" value="PRIMOSOMAL PROTEIN DNAI"/>
    <property type="match status" value="1"/>
</dbReference>
<reference evidence="2 3" key="1">
    <citation type="journal article" date="2015" name="Genome Announc.">
        <title>Expanding the biotechnology potential of lactobacilli through comparative genomics of 213 strains and associated genera.</title>
        <authorList>
            <person name="Sun Z."/>
            <person name="Harris H.M."/>
            <person name="McCann A."/>
            <person name="Guo C."/>
            <person name="Argimon S."/>
            <person name="Zhang W."/>
            <person name="Yang X."/>
            <person name="Jeffery I.B."/>
            <person name="Cooney J.C."/>
            <person name="Kagawa T.F."/>
            <person name="Liu W."/>
            <person name="Song Y."/>
            <person name="Salvetti E."/>
            <person name="Wrobel A."/>
            <person name="Rasinkangas P."/>
            <person name="Parkhill J."/>
            <person name="Rea M.C."/>
            <person name="O'Sullivan O."/>
            <person name="Ritari J."/>
            <person name="Douillard F.P."/>
            <person name="Paul Ross R."/>
            <person name="Yang R."/>
            <person name="Briner A.E."/>
            <person name="Felis G.E."/>
            <person name="de Vos W.M."/>
            <person name="Barrangou R."/>
            <person name="Klaenhammer T.R."/>
            <person name="Caufield P.W."/>
            <person name="Cui Y."/>
            <person name="Zhang H."/>
            <person name="O'Toole P.W."/>
        </authorList>
    </citation>
    <scope>NUCLEOTIDE SEQUENCE [LARGE SCALE GENOMIC DNA]</scope>
    <source>
        <strain evidence="2 3">DSM 20410</strain>
    </source>
</reference>
<evidence type="ECO:0000259" key="1">
    <source>
        <dbReference type="SMART" id="SM00382"/>
    </source>
</evidence>
<gene>
    <name evidence="2" type="ORF">IV50_GL000118</name>
</gene>
<organism evidence="2 3">
    <name type="scientific">Weissella viridescens</name>
    <name type="common">Lactobacillus viridescens</name>
    <dbReference type="NCBI Taxonomy" id="1629"/>
    <lineage>
        <taxon>Bacteria</taxon>
        <taxon>Bacillati</taxon>
        <taxon>Bacillota</taxon>
        <taxon>Bacilli</taxon>
        <taxon>Lactobacillales</taxon>
        <taxon>Lactobacillaceae</taxon>
        <taxon>Weissella</taxon>
    </lineage>
</organism>
<accession>A0A0R2H5H3</accession>
<dbReference type="Proteomes" id="UP000051992">
    <property type="component" value="Unassembled WGS sequence"/>
</dbReference>
<evidence type="ECO:0000313" key="3">
    <source>
        <dbReference type="Proteomes" id="UP000051992"/>
    </source>
</evidence>
<dbReference type="SUPFAM" id="SSF52540">
    <property type="entry name" value="P-loop containing nucleoside triphosphate hydrolases"/>
    <property type="match status" value="1"/>
</dbReference>
<comment type="caution">
    <text evidence="2">The sequence shown here is derived from an EMBL/GenBank/DDBJ whole genome shotgun (WGS) entry which is preliminary data.</text>
</comment>
<dbReference type="GO" id="GO:0005524">
    <property type="term" value="F:ATP binding"/>
    <property type="evidence" value="ECO:0007669"/>
    <property type="project" value="InterPro"/>
</dbReference>
<dbReference type="InterPro" id="IPR027417">
    <property type="entry name" value="P-loop_NTPase"/>
</dbReference>
<dbReference type="NCBIfam" id="NF006505">
    <property type="entry name" value="PRK08939.1"/>
    <property type="match status" value="1"/>
</dbReference>
<protein>
    <submittedName>
        <fullName evidence="2">Primosomal protein DnaI</fullName>
    </submittedName>
</protein>
<dbReference type="EMBL" id="JQBM01000001">
    <property type="protein sequence ID" value="KRN46854.1"/>
    <property type="molecule type" value="Genomic_DNA"/>
</dbReference>
<dbReference type="Pfam" id="PF07319">
    <property type="entry name" value="DnaI_N"/>
    <property type="match status" value="1"/>
</dbReference>
<name>A0A0R2H5H3_WEIVI</name>
<feature type="domain" description="AAA+ ATPase" evidence="1">
    <location>
        <begin position="163"/>
        <end position="305"/>
    </location>
</feature>
<dbReference type="GO" id="GO:0006260">
    <property type="term" value="P:DNA replication"/>
    <property type="evidence" value="ECO:0007669"/>
    <property type="project" value="TreeGrafter"/>
</dbReference>
<dbReference type="InterPro" id="IPR009928">
    <property type="entry name" value="DnaI_N"/>
</dbReference>
<keyword evidence="3" id="KW-1185">Reference proteome</keyword>
<dbReference type="SMART" id="SM00382">
    <property type="entry name" value="AAA"/>
    <property type="match status" value="1"/>
</dbReference>
<evidence type="ECO:0000313" key="2">
    <source>
        <dbReference type="EMBL" id="KRN46854.1"/>
    </source>
</evidence>
<proteinExistence type="predicted"/>
<dbReference type="RefSeq" id="WP_057743555.1">
    <property type="nucleotide sequence ID" value="NZ_BJLU01000001.1"/>
</dbReference>
<dbReference type="AlphaFoldDB" id="A0A0R2H5H3"/>
<dbReference type="InterPro" id="IPR003593">
    <property type="entry name" value="AAA+_ATPase"/>
</dbReference>
<dbReference type="PANTHER" id="PTHR30050">
    <property type="entry name" value="CHROMOSOMAL REPLICATION INITIATOR PROTEIN DNAA"/>
    <property type="match status" value="1"/>
</dbReference>
<dbReference type="CDD" id="cd00009">
    <property type="entry name" value="AAA"/>
    <property type="match status" value="1"/>
</dbReference>
<dbReference type="PATRIC" id="fig|1629.5.peg.121"/>
<sequence length="316" mass="36150">MTESDFNQPLDVGQAMRKSMQENHLNARYAEVQKKVFADSDIQAFFTAHADELNRDIVHRDFANLYEFYTQKQKSDDESVHRGYEPVLDFIDGQITVLYQPSRATVQAQKQQARENLVHAIQMPKLITRATMDDFSNISADQSKAVTKIISFITEYLESPTEYHRGLYLHGPYGVGKTHLMGAMANELAEYDVPVTLVHFPSFAVELRNGFNSDNEVNQKRLETLQKATILVLDDIGAESLTAWLRDDVLGVILEYRMQNELPTFFTSNFSMDQLEKEHLGTTKAGNEPMKAARIMQRIRFLSEEVLMSGENKRVQ</sequence>
<dbReference type="InterPro" id="IPR002611">
    <property type="entry name" value="IstB_ATP-bd"/>
</dbReference>
<dbReference type="OrthoDB" id="61127at2"/>